<dbReference type="Proteomes" id="UP000199180">
    <property type="component" value="Unassembled WGS sequence"/>
</dbReference>
<keyword evidence="1" id="KW-1133">Transmembrane helix</keyword>
<organism evidence="3 4">
    <name type="scientific">Paracoccus homiensis</name>
    <dbReference type="NCBI Taxonomy" id="364199"/>
    <lineage>
        <taxon>Bacteria</taxon>
        <taxon>Pseudomonadati</taxon>
        <taxon>Pseudomonadota</taxon>
        <taxon>Alphaproteobacteria</taxon>
        <taxon>Rhodobacterales</taxon>
        <taxon>Paracoccaceae</taxon>
        <taxon>Paracoccus</taxon>
    </lineage>
</organism>
<keyword evidence="1" id="KW-0812">Transmembrane</keyword>
<evidence type="ECO:0000313" key="4">
    <source>
        <dbReference type="Proteomes" id="UP000199180"/>
    </source>
</evidence>
<accession>A0A1I0A1T8</accession>
<feature type="transmembrane region" description="Helical" evidence="1">
    <location>
        <begin position="36"/>
        <end position="54"/>
    </location>
</feature>
<evidence type="ECO:0008006" key="5">
    <source>
        <dbReference type="Google" id="ProtNLM"/>
    </source>
</evidence>
<keyword evidence="4" id="KW-1185">Reference proteome</keyword>
<feature type="chain" id="PRO_5011469158" description="MYXO-CTERM domain-containing protein" evidence="2">
    <location>
        <begin position="18"/>
        <end position="58"/>
    </location>
</feature>
<dbReference type="RefSeq" id="WP_175479791.1">
    <property type="nucleotide sequence ID" value="NZ_FOHO01000002.1"/>
</dbReference>
<reference evidence="3 4" key="1">
    <citation type="submission" date="2016-10" db="EMBL/GenBank/DDBJ databases">
        <authorList>
            <person name="de Groot N.N."/>
        </authorList>
    </citation>
    <scope>NUCLEOTIDE SEQUENCE [LARGE SCALE GENOMIC DNA]</scope>
    <source>
        <strain evidence="3 4">DSM 17862</strain>
    </source>
</reference>
<keyword evidence="1" id="KW-0472">Membrane</keyword>
<evidence type="ECO:0000256" key="1">
    <source>
        <dbReference type="SAM" id="Phobius"/>
    </source>
</evidence>
<dbReference type="AlphaFoldDB" id="A0A1I0A1T8"/>
<dbReference type="EMBL" id="FOHO01000002">
    <property type="protein sequence ID" value="SES88101.1"/>
    <property type="molecule type" value="Genomic_DNA"/>
</dbReference>
<dbReference type="STRING" id="364199.SAMN04489858_10276"/>
<evidence type="ECO:0000313" key="3">
    <source>
        <dbReference type="EMBL" id="SES88101.1"/>
    </source>
</evidence>
<gene>
    <name evidence="3" type="ORF">SAMN04489858_10276</name>
</gene>
<sequence>MRTLIAAATLLPTAALAHPGHHEDADPTHLLTQPDHLGTLALIVAAGVAAWVLLRGRS</sequence>
<proteinExistence type="predicted"/>
<evidence type="ECO:0000256" key="2">
    <source>
        <dbReference type="SAM" id="SignalP"/>
    </source>
</evidence>
<keyword evidence="2" id="KW-0732">Signal</keyword>
<feature type="signal peptide" evidence="2">
    <location>
        <begin position="1"/>
        <end position="17"/>
    </location>
</feature>
<name>A0A1I0A1T8_9RHOB</name>
<protein>
    <recommendedName>
        <fullName evidence="5">MYXO-CTERM domain-containing protein</fullName>
    </recommendedName>
</protein>